<dbReference type="InterPro" id="IPR036910">
    <property type="entry name" value="HMG_box_dom_sf"/>
</dbReference>
<evidence type="ECO:0000256" key="1">
    <source>
        <dbReference type="ARBA" id="ARBA00004123"/>
    </source>
</evidence>
<evidence type="ECO:0000259" key="5">
    <source>
        <dbReference type="PROSITE" id="PS50118"/>
    </source>
</evidence>
<feature type="region of interest" description="Disordered" evidence="4">
    <location>
        <begin position="117"/>
        <end position="162"/>
    </location>
</feature>
<dbReference type="GO" id="GO:0003677">
    <property type="term" value="F:DNA binding"/>
    <property type="evidence" value="ECO:0007669"/>
    <property type="project" value="UniProtKB-UniRule"/>
</dbReference>
<reference evidence="6 7" key="1">
    <citation type="journal article" date="2012" name="Eukaryot. Cell">
        <title>Draft genome sequence of Wickerhamomyces ciferrii NRRL Y-1031 F-60-10.</title>
        <authorList>
            <person name="Schneider J."/>
            <person name="Andrea H."/>
            <person name="Blom J."/>
            <person name="Jaenicke S."/>
            <person name="Ruckert C."/>
            <person name="Schorsch C."/>
            <person name="Szczepanowski R."/>
            <person name="Farwick M."/>
            <person name="Goesmann A."/>
            <person name="Puhler A."/>
            <person name="Schaffer S."/>
            <person name="Tauch A."/>
            <person name="Kohler T."/>
            <person name="Brinkrolf K."/>
        </authorList>
    </citation>
    <scope>NUCLEOTIDE SEQUENCE [LARGE SCALE GENOMIC DNA]</scope>
    <source>
        <strain evidence="7">ATCC 14091 / BCRC 22168 / CBS 111 / JCM 3599 / NBRC 0793 / NRRL Y-1031 F-60-10</strain>
    </source>
</reference>
<protein>
    <submittedName>
        <fullName evidence="6">Transcription factor</fullName>
    </submittedName>
</protein>
<organism evidence="6 7">
    <name type="scientific">Wickerhamomyces ciferrii (strain ATCC 14091 / BCRC 22168 / CBS 111 / JCM 3599 / NBRC 0793 / NRRL Y-1031 F-60-10)</name>
    <name type="common">Yeast</name>
    <name type="synonym">Pichia ciferrii</name>
    <dbReference type="NCBI Taxonomy" id="1206466"/>
    <lineage>
        <taxon>Eukaryota</taxon>
        <taxon>Fungi</taxon>
        <taxon>Dikarya</taxon>
        <taxon>Ascomycota</taxon>
        <taxon>Saccharomycotina</taxon>
        <taxon>Saccharomycetes</taxon>
        <taxon>Phaffomycetales</taxon>
        <taxon>Wickerhamomycetaceae</taxon>
        <taxon>Wickerhamomyces</taxon>
    </lineage>
</organism>
<dbReference type="Gene3D" id="1.10.30.10">
    <property type="entry name" value="High mobility group box domain"/>
    <property type="match status" value="1"/>
</dbReference>
<feature type="compositionally biased region" description="Basic and acidic residues" evidence="4">
    <location>
        <begin position="117"/>
        <end position="137"/>
    </location>
</feature>
<evidence type="ECO:0000256" key="3">
    <source>
        <dbReference type="PROSITE-ProRule" id="PRU00267"/>
    </source>
</evidence>
<evidence type="ECO:0000313" key="7">
    <source>
        <dbReference type="Proteomes" id="UP000009328"/>
    </source>
</evidence>
<dbReference type="HOGENOM" id="CLU_1636740_0_0_1"/>
<feature type="DNA-binding region" description="HMG box" evidence="3">
    <location>
        <begin position="79"/>
        <end position="118"/>
    </location>
</feature>
<accession>K0KTV4</accession>
<keyword evidence="2 3" id="KW-0539">Nucleus</keyword>
<evidence type="ECO:0000313" key="6">
    <source>
        <dbReference type="EMBL" id="CCH45452.1"/>
    </source>
</evidence>
<name>K0KTV4_WICCF</name>
<comment type="subcellular location">
    <subcellularLocation>
        <location evidence="1">Nucleus</location>
    </subcellularLocation>
</comment>
<evidence type="ECO:0000256" key="2">
    <source>
        <dbReference type="ARBA" id="ARBA00023242"/>
    </source>
</evidence>
<gene>
    <name evidence="6" type="ORF">BN7_5034</name>
</gene>
<dbReference type="STRING" id="1206466.K0KTV4"/>
<dbReference type="SUPFAM" id="SSF47095">
    <property type="entry name" value="HMG-box"/>
    <property type="match status" value="1"/>
</dbReference>
<comment type="caution">
    <text evidence="6">The sequence shown here is derived from an EMBL/GenBank/DDBJ whole genome shotgun (WGS) entry which is preliminary data.</text>
</comment>
<keyword evidence="7" id="KW-1185">Reference proteome</keyword>
<feature type="domain" description="HMG box" evidence="5">
    <location>
        <begin position="79"/>
        <end position="118"/>
    </location>
</feature>
<evidence type="ECO:0000256" key="4">
    <source>
        <dbReference type="SAM" id="MobiDB-lite"/>
    </source>
</evidence>
<dbReference type="SMART" id="SM00398">
    <property type="entry name" value="HMG"/>
    <property type="match status" value="1"/>
</dbReference>
<dbReference type="InterPro" id="IPR056513">
    <property type="entry name" value="INO80F"/>
</dbReference>
<dbReference type="InterPro" id="IPR009071">
    <property type="entry name" value="HMG_box_dom"/>
</dbReference>
<keyword evidence="3" id="KW-0238">DNA-binding</keyword>
<proteinExistence type="predicted"/>
<dbReference type="PROSITE" id="PS50118">
    <property type="entry name" value="HMG_BOX_2"/>
    <property type="match status" value="1"/>
</dbReference>
<dbReference type="InParanoid" id="K0KTV4"/>
<dbReference type="AlphaFoldDB" id="K0KTV4"/>
<sequence>MASNTQDTPALTEDLKKRINEVENNNKVATLAVERTKIAVNRLRLQYAILLERLEKKAVIPDGDELSDSSDVTEGKQIDLSKTLGEAWKQLSSEAKEPYYNIYNEDKDRYAREMKTYEANKNKKIKIEKDDKDHENKEGDDEPGSGGNDDKKEDTVEPNSEA</sequence>
<dbReference type="Proteomes" id="UP000009328">
    <property type="component" value="Unassembled WGS sequence"/>
</dbReference>
<dbReference type="FunCoup" id="K0KTV4">
    <property type="interactions" value="155"/>
</dbReference>
<dbReference type="GO" id="GO:0005634">
    <property type="term" value="C:nucleus"/>
    <property type="evidence" value="ECO:0007669"/>
    <property type="project" value="UniProtKB-SubCell"/>
</dbReference>
<dbReference type="Pfam" id="PF24245">
    <property type="entry name" value="INO80F"/>
    <property type="match status" value="1"/>
</dbReference>
<dbReference type="Pfam" id="PF00505">
    <property type="entry name" value="HMG_box"/>
    <property type="match status" value="1"/>
</dbReference>
<dbReference type="EMBL" id="CAIF01000197">
    <property type="protein sequence ID" value="CCH45452.1"/>
    <property type="molecule type" value="Genomic_DNA"/>
</dbReference>